<evidence type="ECO:0000313" key="3">
    <source>
        <dbReference type="Proteomes" id="UP000294309"/>
    </source>
</evidence>
<dbReference type="OrthoDB" id="388202at2"/>
<dbReference type="RefSeq" id="WP_134297503.1">
    <property type="nucleotide sequence ID" value="NZ_CP038013.1"/>
</dbReference>
<protein>
    <submittedName>
        <fullName evidence="2">Uncharacterized protein</fullName>
    </submittedName>
</protein>
<evidence type="ECO:0000256" key="1">
    <source>
        <dbReference type="SAM" id="Phobius"/>
    </source>
</evidence>
<dbReference type="EMBL" id="CP038013">
    <property type="protein sequence ID" value="QBQ07714.1"/>
    <property type="molecule type" value="Genomic_DNA"/>
</dbReference>
<keyword evidence="1" id="KW-1133">Transmembrane helix</keyword>
<keyword evidence="1" id="KW-0812">Transmembrane</keyword>
<dbReference type="Proteomes" id="UP000294309">
    <property type="component" value="Chromosome"/>
</dbReference>
<keyword evidence="3" id="KW-1185">Reference proteome</keyword>
<feature type="transmembrane region" description="Helical" evidence="1">
    <location>
        <begin position="98"/>
        <end position="122"/>
    </location>
</feature>
<dbReference type="AlphaFoldDB" id="A0A4P7AH05"/>
<dbReference type="KEGG" id="sgq:SGLAD_v1c05150"/>
<name>A0A4P7AH05_9MOLU</name>
<gene>
    <name evidence="2" type="ORF">SGLAD_v1c05150</name>
</gene>
<accession>A0A4P7AH05</accession>
<proteinExistence type="predicted"/>
<sequence>MKRVKLLKRNSKVKFMIVSIIIFSFLYALFGVLVYYSPMVNWKDGGQKASFSSIYTAFNNDYDDGLGTYEKYNSFFNFLLFNQTINSFTFIPTQFTVFYLPLIVGGISLVLMLIRSLIHLVGYKNQTKKGVARIVRPIRSYQITMICVWVTFTILLLASCLTFISASYFVIGIGWEFNTSGIVSSIINSHVRQTLKNYLLNTNGAGFQTIYWPSLVLFYKNFGYGLDESAWMVWIWILVPAIPFLLFGLLAFFGVIVGESSWWTINLAVLRDIDATTGMSIAKEYDYSKPLKIKKEKSIKVKGDIVELQDGKFDTSHAIGYYKSLIKLLEKSKNTNNSMFTKAKEELTRLTNKSNNINWSNVIDNIEDEIDLLTGVEQKFVELIESVINSTKINVFGRYKQDVIDLIKEYNQYIEEWKIFEAESVIEQIFAIAFKREELLAKVGYCLRSRLKNNFKYIDDELETIKKLEVAKIDEDYEEYRKICLEAIEKMSPIKSQFSNYAKKIIYN</sequence>
<feature type="transmembrane region" description="Helical" evidence="1">
    <location>
        <begin position="233"/>
        <end position="257"/>
    </location>
</feature>
<evidence type="ECO:0000313" key="2">
    <source>
        <dbReference type="EMBL" id="QBQ07714.1"/>
    </source>
</evidence>
<organism evidence="2 3">
    <name type="scientific">Spiroplasma gladiatoris</name>
    <dbReference type="NCBI Taxonomy" id="2143"/>
    <lineage>
        <taxon>Bacteria</taxon>
        <taxon>Bacillati</taxon>
        <taxon>Mycoplasmatota</taxon>
        <taxon>Mollicutes</taxon>
        <taxon>Entomoplasmatales</taxon>
        <taxon>Spiroplasmataceae</taxon>
        <taxon>Spiroplasma</taxon>
    </lineage>
</organism>
<reference evidence="2 3" key="1">
    <citation type="submission" date="2019-03" db="EMBL/GenBank/DDBJ databases">
        <title>Complete genome sequence of Spiroplasma gladiatoris TG-1 (DSM 22552).</title>
        <authorList>
            <person name="Lin Y.-C."/>
            <person name="Chou L."/>
            <person name="Kuo C.-H."/>
        </authorList>
    </citation>
    <scope>NUCLEOTIDE SEQUENCE [LARGE SCALE GENOMIC DNA]</scope>
    <source>
        <strain evidence="2 3">TG-1</strain>
    </source>
</reference>
<keyword evidence="1" id="KW-0472">Membrane</keyword>
<feature type="transmembrane region" description="Helical" evidence="1">
    <location>
        <begin position="12"/>
        <end position="36"/>
    </location>
</feature>
<feature type="transmembrane region" description="Helical" evidence="1">
    <location>
        <begin position="143"/>
        <end position="171"/>
    </location>
</feature>